<keyword evidence="12 18" id="KW-0067">ATP-binding</keyword>
<dbReference type="Proteomes" id="UP000823749">
    <property type="component" value="Chromosome 8"/>
</dbReference>
<dbReference type="Gene3D" id="3.80.10.10">
    <property type="entry name" value="Ribonuclease Inhibitor"/>
    <property type="match status" value="1"/>
</dbReference>
<evidence type="ECO:0000256" key="15">
    <source>
        <dbReference type="ARBA" id="ARBA00023170"/>
    </source>
</evidence>
<dbReference type="InterPro" id="IPR032675">
    <property type="entry name" value="LRR_dom_sf"/>
</dbReference>
<dbReference type="SMART" id="SM00220">
    <property type="entry name" value="S_TKc"/>
    <property type="match status" value="1"/>
</dbReference>
<proteinExistence type="predicted"/>
<dbReference type="PROSITE" id="PS50011">
    <property type="entry name" value="PROTEIN_KINASE_DOM"/>
    <property type="match status" value="1"/>
</dbReference>
<dbReference type="PROSITE" id="PS00107">
    <property type="entry name" value="PROTEIN_KINASE_ATP"/>
    <property type="match status" value="1"/>
</dbReference>
<keyword evidence="9" id="KW-0677">Repeat</keyword>
<feature type="chain" id="PRO_5043361082" description="non-specific serine/threonine protein kinase" evidence="20">
    <location>
        <begin position="19"/>
        <end position="920"/>
    </location>
</feature>
<evidence type="ECO:0000256" key="1">
    <source>
        <dbReference type="ARBA" id="ARBA00004167"/>
    </source>
</evidence>
<evidence type="ECO:0000256" key="11">
    <source>
        <dbReference type="ARBA" id="ARBA00022777"/>
    </source>
</evidence>
<dbReference type="InterPro" id="IPR024788">
    <property type="entry name" value="Malectin-like_Carb-bd_dom"/>
</dbReference>
<evidence type="ECO:0000256" key="2">
    <source>
        <dbReference type="ARBA" id="ARBA00012513"/>
    </source>
</evidence>
<keyword evidence="14 19" id="KW-0472">Membrane</keyword>
<dbReference type="AlphaFoldDB" id="A0AAV6JAQ5"/>
<dbReference type="PROSITE" id="PS00108">
    <property type="entry name" value="PROTEIN_KINASE_ST"/>
    <property type="match status" value="1"/>
</dbReference>
<keyword evidence="4" id="KW-0597">Phosphoprotein</keyword>
<comment type="subcellular location">
    <subcellularLocation>
        <location evidence="1">Membrane</location>
        <topology evidence="1">Single-pass membrane protein</topology>
    </subcellularLocation>
</comment>
<evidence type="ECO:0000256" key="14">
    <source>
        <dbReference type="ARBA" id="ARBA00023136"/>
    </source>
</evidence>
<dbReference type="FunFam" id="1.10.510.10:FF:000146">
    <property type="entry name" value="LRR receptor-like serine/threonine-protein kinase IOS1"/>
    <property type="match status" value="1"/>
</dbReference>
<keyword evidence="6" id="KW-0808">Transferase</keyword>
<evidence type="ECO:0000256" key="19">
    <source>
        <dbReference type="SAM" id="Phobius"/>
    </source>
</evidence>
<dbReference type="SMART" id="SM00369">
    <property type="entry name" value="LRR_TYP"/>
    <property type="match status" value="2"/>
</dbReference>
<keyword evidence="13 19" id="KW-1133">Transmembrane helix</keyword>
<dbReference type="FunFam" id="3.30.200.20:FF:000178">
    <property type="entry name" value="serine/threonine-protein kinase PBS1-like"/>
    <property type="match status" value="1"/>
</dbReference>
<dbReference type="InterPro" id="IPR003591">
    <property type="entry name" value="Leu-rich_rpt_typical-subtyp"/>
</dbReference>
<dbReference type="InterPro" id="IPR001245">
    <property type="entry name" value="Ser-Thr/Tyr_kinase_cat_dom"/>
</dbReference>
<feature type="transmembrane region" description="Helical" evidence="19">
    <location>
        <begin position="507"/>
        <end position="530"/>
    </location>
</feature>
<evidence type="ECO:0000313" key="22">
    <source>
        <dbReference type="EMBL" id="KAG5537818.1"/>
    </source>
</evidence>
<dbReference type="PANTHER" id="PTHR45631:SF206">
    <property type="entry name" value="PROTEIN KINASE DOMAIN-CONTAINING PROTEIN"/>
    <property type="match status" value="1"/>
</dbReference>
<dbReference type="GO" id="GO:0016020">
    <property type="term" value="C:membrane"/>
    <property type="evidence" value="ECO:0007669"/>
    <property type="project" value="UniProtKB-SubCell"/>
</dbReference>
<name>A0AAV6JAQ5_9ERIC</name>
<dbReference type="PANTHER" id="PTHR45631">
    <property type="entry name" value="OS07G0107800 PROTEIN-RELATED"/>
    <property type="match status" value="1"/>
</dbReference>
<dbReference type="Gene3D" id="3.30.200.20">
    <property type="entry name" value="Phosphorylase Kinase, domain 1"/>
    <property type="match status" value="1"/>
</dbReference>
<dbReference type="EC" id="2.7.11.1" evidence="2"/>
<keyword evidence="3" id="KW-0723">Serine/threonine-protein kinase</keyword>
<dbReference type="EMBL" id="JACTNZ010000008">
    <property type="protein sequence ID" value="KAG5537818.1"/>
    <property type="molecule type" value="Genomic_DNA"/>
</dbReference>
<dbReference type="InterPro" id="IPR001611">
    <property type="entry name" value="Leu-rich_rpt"/>
</dbReference>
<dbReference type="InterPro" id="IPR011009">
    <property type="entry name" value="Kinase-like_dom_sf"/>
</dbReference>
<keyword evidence="8 20" id="KW-0732">Signal</keyword>
<comment type="caution">
    <text evidence="22">The sequence shown here is derived from an EMBL/GenBank/DDBJ whole genome shotgun (WGS) entry which is preliminary data.</text>
</comment>
<feature type="signal peptide" evidence="20">
    <location>
        <begin position="1"/>
        <end position="18"/>
    </location>
</feature>
<dbReference type="PROSITE" id="PS51450">
    <property type="entry name" value="LRR"/>
    <property type="match status" value="1"/>
</dbReference>
<protein>
    <recommendedName>
        <fullName evidence="2">non-specific serine/threonine protein kinase</fullName>
        <ecNumber evidence="2">2.7.11.1</ecNumber>
    </recommendedName>
</protein>
<evidence type="ECO:0000256" key="20">
    <source>
        <dbReference type="SAM" id="SignalP"/>
    </source>
</evidence>
<keyword evidence="10 18" id="KW-0547">Nucleotide-binding</keyword>
<evidence type="ECO:0000256" key="8">
    <source>
        <dbReference type="ARBA" id="ARBA00022729"/>
    </source>
</evidence>
<dbReference type="Gene3D" id="1.10.510.10">
    <property type="entry name" value="Transferase(Phosphotransferase) domain 1"/>
    <property type="match status" value="1"/>
</dbReference>
<dbReference type="CDD" id="cd14066">
    <property type="entry name" value="STKc_IRAK"/>
    <property type="match status" value="1"/>
</dbReference>
<evidence type="ECO:0000256" key="5">
    <source>
        <dbReference type="ARBA" id="ARBA00022614"/>
    </source>
</evidence>
<dbReference type="PRINTS" id="PR00019">
    <property type="entry name" value="LEURICHRPT"/>
</dbReference>
<comment type="catalytic activity">
    <reaction evidence="16">
        <text>L-threonyl-[protein] + ATP = O-phospho-L-threonyl-[protein] + ADP + H(+)</text>
        <dbReference type="Rhea" id="RHEA:46608"/>
        <dbReference type="Rhea" id="RHEA-COMP:11060"/>
        <dbReference type="Rhea" id="RHEA-COMP:11605"/>
        <dbReference type="ChEBI" id="CHEBI:15378"/>
        <dbReference type="ChEBI" id="CHEBI:30013"/>
        <dbReference type="ChEBI" id="CHEBI:30616"/>
        <dbReference type="ChEBI" id="CHEBI:61977"/>
        <dbReference type="ChEBI" id="CHEBI:456216"/>
        <dbReference type="EC" id="2.7.11.1"/>
    </reaction>
</comment>
<dbReference type="GO" id="GO:0051707">
    <property type="term" value="P:response to other organism"/>
    <property type="evidence" value="ECO:0007669"/>
    <property type="project" value="UniProtKB-ARBA"/>
</dbReference>
<evidence type="ECO:0000256" key="10">
    <source>
        <dbReference type="ARBA" id="ARBA00022741"/>
    </source>
</evidence>
<dbReference type="Pfam" id="PF12819">
    <property type="entry name" value="Malectin_like"/>
    <property type="match status" value="1"/>
</dbReference>
<comment type="catalytic activity">
    <reaction evidence="17">
        <text>L-seryl-[protein] + ATP = O-phospho-L-seryl-[protein] + ADP + H(+)</text>
        <dbReference type="Rhea" id="RHEA:17989"/>
        <dbReference type="Rhea" id="RHEA-COMP:9863"/>
        <dbReference type="Rhea" id="RHEA-COMP:11604"/>
        <dbReference type="ChEBI" id="CHEBI:15378"/>
        <dbReference type="ChEBI" id="CHEBI:29999"/>
        <dbReference type="ChEBI" id="CHEBI:30616"/>
        <dbReference type="ChEBI" id="CHEBI:83421"/>
        <dbReference type="ChEBI" id="CHEBI:456216"/>
        <dbReference type="EC" id="2.7.11.1"/>
    </reaction>
</comment>
<evidence type="ECO:0000256" key="13">
    <source>
        <dbReference type="ARBA" id="ARBA00022989"/>
    </source>
</evidence>
<feature type="domain" description="Protein kinase" evidence="21">
    <location>
        <begin position="607"/>
        <end position="920"/>
    </location>
</feature>
<evidence type="ECO:0000256" key="18">
    <source>
        <dbReference type="PROSITE-ProRule" id="PRU10141"/>
    </source>
</evidence>
<evidence type="ECO:0000256" key="7">
    <source>
        <dbReference type="ARBA" id="ARBA00022692"/>
    </source>
</evidence>
<dbReference type="SUPFAM" id="SSF52058">
    <property type="entry name" value="L domain-like"/>
    <property type="match status" value="1"/>
</dbReference>
<evidence type="ECO:0000313" key="23">
    <source>
        <dbReference type="Proteomes" id="UP000823749"/>
    </source>
</evidence>
<dbReference type="Pfam" id="PF07714">
    <property type="entry name" value="PK_Tyr_Ser-Thr"/>
    <property type="match status" value="1"/>
</dbReference>
<keyword evidence="7 19" id="KW-0812">Transmembrane</keyword>
<dbReference type="InterPro" id="IPR000719">
    <property type="entry name" value="Prot_kinase_dom"/>
</dbReference>
<dbReference type="FunFam" id="3.80.10.10:FF:000129">
    <property type="entry name" value="Leucine-rich repeat receptor-like kinase"/>
    <property type="match status" value="1"/>
</dbReference>
<evidence type="ECO:0000256" key="17">
    <source>
        <dbReference type="ARBA" id="ARBA00048679"/>
    </source>
</evidence>
<dbReference type="InterPro" id="IPR008271">
    <property type="entry name" value="Ser/Thr_kinase_AS"/>
</dbReference>
<dbReference type="Pfam" id="PF13855">
    <property type="entry name" value="LRR_8"/>
    <property type="match status" value="1"/>
</dbReference>
<dbReference type="InterPro" id="IPR017441">
    <property type="entry name" value="Protein_kinase_ATP_BS"/>
</dbReference>
<keyword evidence="15" id="KW-0675">Receptor</keyword>
<reference evidence="22" key="1">
    <citation type="submission" date="2020-08" db="EMBL/GenBank/DDBJ databases">
        <title>Plant Genome Project.</title>
        <authorList>
            <person name="Zhang R.-G."/>
        </authorList>
    </citation>
    <scope>NUCLEOTIDE SEQUENCE</scope>
    <source>
        <strain evidence="22">WSP0</strain>
        <tissue evidence="22">Leaf</tissue>
    </source>
</reference>
<sequence>MKLFMLYGCLTLVLLVHGQDQSGFISIDCGISEGSDYTDENTTISYNSDVGYIDTGTNHNISSDYMSADVSRRLSNLRSFPDGIKNCYTIHQAQAGGDKYLIRASFMYGNYDSKNQPPEFELYLDGDQWHTIRFNASDFVRAEIIHNVPATTAYIHVCLVNTGLGTPFISGLDLRRLDTSIYKTNSGSLKLFNRIDLGSTTNKTVRYPDDVYDRIWFPDTTEEFSSPEWEAFSSSYNTDALSANNYKPPYQVMATAIRPVNGRNSLNFWVEIGYPRQQMYVYMHFAEIGPVQREFDIYINNASWSPGVVTNYLRPVTISSPYSMSADLRLNFSIRAAAQSTLPPILNALEVYEVLELRSPTPTRQSEFEAIENIKLAYRVERNWQGDPCVPKEYSWENLRCHYDGNSTRIISLNLSSSSLSGNMDSSFSGLTSLESLDLSNNNLTGLVPNFLSKLPSLKTLNLSRNNFIGSIPPALIEKSKIGSLTLRTEGNLHLFQADSGARKKTFFVIASIASCLVIVVVILAIWWSLKRRKQQDEMVKENCSDLAYQDAYQDEMVEENCSDLAYQDAYQDEMVEENCSDLAYQDELAEEKKRQFTHSELMAITKNFQKPIGRGGFGSVYAGHLTDGTQVAVKMLSLPSTHDGCKQFRTEASVQLLTKVHHRNLVTIIGYCNEGQHMGLVYEYMANGTIKEHLSEKNPKILSWEKRLQIACDAAEGLAYLHDGCKPPIIHRDIKTTNILLTEKMQAKISDFGLSRLMPSDGGTHVSTLAAGTLGYVAPEYLEFNKLNEKSDVYSFGVVLLELITGKPAVLKTPEKTLLAKWIVPMVERAQIKEIVDLRLNSDFDTNSVWKALETAIPCVKRNPNRRLEMRTVVVNLRECLELEKARVKAWMENEEHNSTSSNTDYVMAESLVRGPSAR</sequence>
<dbReference type="SUPFAM" id="SSF56112">
    <property type="entry name" value="Protein kinase-like (PK-like)"/>
    <property type="match status" value="1"/>
</dbReference>
<feature type="binding site" evidence="18">
    <location>
        <position position="635"/>
    </location>
    <ligand>
        <name>ATP</name>
        <dbReference type="ChEBI" id="CHEBI:30616"/>
    </ligand>
</feature>
<evidence type="ECO:0000256" key="16">
    <source>
        <dbReference type="ARBA" id="ARBA00047899"/>
    </source>
</evidence>
<dbReference type="GO" id="GO:0005524">
    <property type="term" value="F:ATP binding"/>
    <property type="evidence" value="ECO:0007669"/>
    <property type="project" value="UniProtKB-UniRule"/>
</dbReference>
<evidence type="ECO:0000256" key="4">
    <source>
        <dbReference type="ARBA" id="ARBA00022553"/>
    </source>
</evidence>
<keyword evidence="23" id="KW-1185">Reference proteome</keyword>
<evidence type="ECO:0000256" key="6">
    <source>
        <dbReference type="ARBA" id="ARBA00022679"/>
    </source>
</evidence>
<accession>A0AAV6JAQ5</accession>
<gene>
    <name evidence="22" type="ORF">RHGRI_025058</name>
</gene>
<evidence type="ECO:0000256" key="9">
    <source>
        <dbReference type="ARBA" id="ARBA00022737"/>
    </source>
</evidence>
<dbReference type="GO" id="GO:0006952">
    <property type="term" value="P:defense response"/>
    <property type="evidence" value="ECO:0007669"/>
    <property type="project" value="UniProtKB-ARBA"/>
</dbReference>
<evidence type="ECO:0000259" key="21">
    <source>
        <dbReference type="PROSITE" id="PS50011"/>
    </source>
</evidence>
<keyword evidence="11" id="KW-0418">Kinase</keyword>
<evidence type="ECO:0000256" key="3">
    <source>
        <dbReference type="ARBA" id="ARBA00022527"/>
    </source>
</evidence>
<evidence type="ECO:0000256" key="12">
    <source>
        <dbReference type="ARBA" id="ARBA00022840"/>
    </source>
</evidence>
<keyword evidence="5" id="KW-0433">Leucine-rich repeat</keyword>
<organism evidence="22 23">
    <name type="scientific">Rhododendron griersonianum</name>
    <dbReference type="NCBI Taxonomy" id="479676"/>
    <lineage>
        <taxon>Eukaryota</taxon>
        <taxon>Viridiplantae</taxon>
        <taxon>Streptophyta</taxon>
        <taxon>Embryophyta</taxon>
        <taxon>Tracheophyta</taxon>
        <taxon>Spermatophyta</taxon>
        <taxon>Magnoliopsida</taxon>
        <taxon>eudicotyledons</taxon>
        <taxon>Gunneridae</taxon>
        <taxon>Pentapetalae</taxon>
        <taxon>asterids</taxon>
        <taxon>Ericales</taxon>
        <taxon>Ericaceae</taxon>
        <taxon>Ericoideae</taxon>
        <taxon>Rhodoreae</taxon>
        <taxon>Rhododendron</taxon>
    </lineage>
</organism>
<dbReference type="GO" id="GO:0004674">
    <property type="term" value="F:protein serine/threonine kinase activity"/>
    <property type="evidence" value="ECO:0007669"/>
    <property type="project" value="UniProtKB-KW"/>
</dbReference>